<dbReference type="AlphaFoldDB" id="A0A9W9YKC4"/>
<dbReference type="Pfam" id="PF18199">
    <property type="entry name" value="Dynein_C"/>
    <property type="match status" value="1"/>
</dbReference>
<dbReference type="GO" id="GO:0007018">
    <property type="term" value="P:microtubule-based movement"/>
    <property type="evidence" value="ECO:0007669"/>
    <property type="project" value="InterPro"/>
</dbReference>
<dbReference type="InterPro" id="IPR026983">
    <property type="entry name" value="DHC"/>
</dbReference>
<gene>
    <name evidence="2" type="primary">DNAH2_2</name>
    <name evidence="2" type="ORF">OS493_028289</name>
</gene>
<dbReference type="GO" id="GO:0045505">
    <property type="term" value="F:dynein intermediate chain binding"/>
    <property type="evidence" value="ECO:0007669"/>
    <property type="project" value="InterPro"/>
</dbReference>
<evidence type="ECO:0000313" key="2">
    <source>
        <dbReference type="EMBL" id="KAJ7355069.1"/>
    </source>
</evidence>
<evidence type="ECO:0000313" key="3">
    <source>
        <dbReference type="Proteomes" id="UP001163046"/>
    </source>
</evidence>
<dbReference type="InterPro" id="IPR043160">
    <property type="entry name" value="Dynein_C_barrel"/>
</dbReference>
<dbReference type="EMBL" id="MU827328">
    <property type="protein sequence ID" value="KAJ7355069.1"/>
    <property type="molecule type" value="Genomic_DNA"/>
</dbReference>
<protein>
    <submittedName>
        <fullName evidence="2">Dynein heavy chain 2, axonemal</fullName>
    </submittedName>
</protein>
<dbReference type="Proteomes" id="UP001163046">
    <property type="component" value="Unassembled WGS sequence"/>
</dbReference>
<dbReference type="PANTHER" id="PTHR45703:SF36">
    <property type="entry name" value="DYNEIN HEAVY CHAIN, CYTOPLASMIC"/>
    <property type="match status" value="1"/>
</dbReference>
<evidence type="ECO:0000259" key="1">
    <source>
        <dbReference type="Pfam" id="PF18199"/>
    </source>
</evidence>
<accession>A0A9W9YKC4</accession>
<reference evidence="2" key="1">
    <citation type="submission" date="2023-01" db="EMBL/GenBank/DDBJ databases">
        <title>Genome assembly of the deep-sea coral Lophelia pertusa.</title>
        <authorList>
            <person name="Herrera S."/>
            <person name="Cordes E."/>
        </authorList>
    </citation>
    <scope>NUCLEOTIDE SEQUENCE</scope>
    <source>
        <strain evidence="2">USNM1676648</strain>
        <tissue evidence="2">Polyp</tissue>
    </source>
</reference>
<feature type="domain" description="Dynein heavy chain C-terminal" evidence="1">
    <location>
        <begin position="5"/>
        <end position="216"/>
    </location>
</feature>
<organism evidence="2 3">
    <name type="scientific">Desmophyllum pertusum</name>
    <dbReference type="NCBI Taxonomy" id="174260"/>
    <lineage>
        <taxon>Eukaryota</taxon>
        <taxon>Metazoa</taxon>
        <taxon>Cnidaria</taxon>
        <taxon>Anthozoa</taxon>
        <taxon>Hexacorallia</taxon>
        <taxon>Scleractinia</taxon>
        <taxon>Caryophylliina</taxon>
        <taxon>Caryophylliidae</taxon>
        <taxon>Desmophyllum</taxon>
    </lineage>
</organism>
<name>A0A9W9YKC4_9CNID</name>
<sequence>MQWHVAFTPDLFNLASSLGHHRAPSKWLVKNATNASLTGWLVDVERQVKALCGYLFPSPQQPCSYCLGAFAHPQAFFACVLMDYARSTMKSVYALAVFSGGIAFKDSPHISPDRGVFLSDLKLSGASWDANRGCIIELSESRDICDLPIVWLKPLEVIRSRAPSAKVSKQHTDMPLFDCPLLVGGDWGGDVTTLVTSLPLPTAVPEAILKQRRVSVVSLLR</sequence>
<dbReference type="PANTHER" id="PTHR45703">
    <property type="entry name" value="DYNEIN HEAVY CHAIN"/>
    <property type="match status" value="1"/>
</dbReference>
<proteinExistence type="predicted"/>
<dbReference type="GO" id="GO:0051959">
    <property type="term" value="F:dynein light intermediate chain binding"/>
    <property type="evidence" value="ECO:0007669"/>
    <property type="project" value="InterPro"/>
</dbReference>
<comment type="caution">
    <text evidence="2">The sequence shown here is derived from an EMBL/GenBank/DDBJ whole genome shotgun (WGS) entry which is preliminary data.</text>
</comment>
<dbReference type="InterPro" id="IPR041228">
    <property type="entry name" value="Dynein_C"/>
</dbReference>
<keyword evidence="3" id="KW-1185">Reference proteome</keyword>
<dbReference type="GO" id="GO:0030286">
    <property type="term" value="C:dynein complex"/>
    <property type="evidence" value="ECO:0007669"/>
    <property type="project" value="InterPro"/>
</dbReference>
<dbReference type="Gene3D" id="3.10.490.20">
    <property type="match status" value="1"/>
</dbReference>